<comment type="caution">
    <text evidence="1">The sequence shown here is derived from an EMBL/GenBank/DDBJ whole genome shotgun (WGS) entry which is preliminary data.</text>
</comment>
<gene>
    <name evidence="1" type="ORF">JJ685_29100</name>
</gene>
<proteinExistence type="predicted"/>
<organism evidence="1 2">
    <name type="scientific">Ramlibacter monticola</name>
    <dbReference type="NCBI Taxonomy" id="1926872"/>
    <lineage>
        <taxon>Bacteria</taxon>
        <taxon>Pseudomonadati</taxon>
        <taxon>Pseudomonadota</taxon>
        <taxon>Betaproteobacteria</taxon>
        <taxon>Burkholderiales</taxon>
        <taxon>Comamonadaceae</taxon>
        <taxon>Ramlibacter</taxon>
    </lineage>
</organism>
<name>A0A937CXX4_9BURK</name>
<sequence length="154" mass="17406">MEPTTPARRWIVPLVGLGALTWTLNTWLPTATLSPAALERQDLLRGTWLREYSENGVQVRRVLELEPGGAFHESVRIADPAGRVTRLEHEGTWLYDGTNLKRKYTSMNGEPPSRLKAPFATFEVAFQTRNDFVGVDHVHGVRVEYRRVPGDTLP</sequence>
<dbReference type="EMBL" id="JAEQNE010000013">
    <property type="protein sequence ID" value="MBL0395224.1"/>
    <property type="molecule type" value="Genomic_DNA"/>
</dbReference>
<evidence type="ECO:0000313" key="2">
    <source>
        <dbReference type="Proteomes" id="UP000599109"/>
    </source>
</evidence>
<reference evidence="1 2" key="1">
    <citation type="journal article" date="2017" name="Int. J. Syst. Evol. Microbiol.">
        <title>Ramlibacter monticola sp. nov., isolated from forest soil.</title>
        <authorList>
            <person name="Chaudhary D.K."/>
            <person name="Kim J."/>
        </authorList>
    </citation>
    <scope>NUCLEOTIDE SEQUENCE [LARGE SCALE GENOMIC DNA]</scope>
    <source>
        <strain evidence="1 2">KACC 19175</strain>
    </source>
</reference>
<protein>
    <submittedName>
        <fullName evidence="1">Uncharacterized protein</fullName>
    </submittedName>
</protein>
<dbReference type="AlphaFoldDB" id="A0A937CXX4"/>
<evidence type="ECO:0000313" key="1">
    <source>
        <dbReference type="EMBL" id="MBL0395224.1"/>
    </source>
</evidence>
<accession>A0A937CXX4</accession>
<keyword evidence="2" id="KW-1185">Reference proteome</keyword>
<dbReference type="RefSeq" id="WP_201677897.1">
    <property type="nucleotide sequence ID" value="NZ_JAEQNE010000013.1"/>
</dbReference>
<dbReference type="Proteomes" id="UP000599109">
    <property type="component" value="Unassembled WGS sequence"/>
</dbReference>